<dbReference type="InterPro" id="IPR036390">
    <property type="entry name" value="WH_DNA-bd_sf"/>
</dbReference>
<dbReference type="PROSITE" id="PS51118">
    <property type="entry name" value="HTH_HXLR"/>
    <property type="match status" value="1"/>
</dbReference>
<name>A0ABW0W7W5_STRNO</name>
<evidence type="ECO:0000259" key="4">
    <source>
        <dbReference type="PROSITE" id="PS51118"/>
    </source>
</evidence>
<evidence type="ECO:0000256" key="2">
    <source>
        <dbReference type="ARBA" id="ARBA00023125"/>
    </source>
</evidence>
<dbReference type="Pfam" id="PF01638">
    <property type="entry name" value="HxlR"/>
    <property type="match status" value="1"/>
</dbReference>
<reference evidence="6" key="1">
    <citation type="journal article" date="2019" name="Int. J. Syst. Evol. Microbiol.">
        <title>The Global Catalogue of Microorganisms (GCM) 10K type strain sequencing project: providing services to taxonomists for standard genome sequencing and annotation.</title>
        <authorList>
            <consortium name="The Broad Institute Genomics Platform"/>
            <consortium name="The Broad Institute Genome Sequencing Center for Infectious Disease"/>
            <person name="Wu L."/>
            <person name="Ma J."/>
        </authorList>
    </citation>
    <scope>NUCLEOTIDE SEQUENCE [LARGE SCALE GENOMIC DNA]</scope>
    <source>
        <strain evidence="6">KCTC 5701</strain>
    </source>
</reference>
<dbReference type="InterPro" id="IPR002577">
    <property type="entry name" value="HTH_HxlR"/>
</dbReference>
<evidence type="ECO:0000256" key="3">
    <source>
        <dbReference type="ARBA" id="ARBA00023163"/>
    </source>
</evidence>
<dbReference type="Gene3D" id="1.10.10.10">
    <property type="entry name" value="Winged helix-like DNA-binding domain superfamily/Winged helix DNA-binding domain"/>
    <property type="match status" value="1"/>
</dbReference>
<evidence type="ECO:0000313" key="6">
    <source>
        <dbReference type="Proteomes" id="UP001596065"/>
    </source>
</evidence>
<keyword evidence="1" id="KW-0805">Transcription regulation</keyword>
<evidence type="ECO:0000256" key="1">
    <source>
        <dbReference type="ARBA" id="ARBA00023015"/>
    </source>
</evidence>
<dbReference type="PANTHER" id="PTHR33204:SF18">
    <property type="entry name" value="TRANSCRIPTIONAL REGULATORY PROTEIN"/>
    <property type="match status" value="1"/>
</dbReference>
<gene>
    <name evidence="5" type="ORF">ACFP3J_02085</name>
</gene>
<evidence type="ECO:0000313" key="5">
    <source>
        <dbReference type="EMBL" id="MFC5654283.1"/>
    </source>
</evidence>
<organism evidence="5 6">
    <name type="scientific">Streptomyces nogalater</name>
    <dbReference type="NCBI Taxonomy" id="38314"/>
    <lineage>
        <taxon>Bacteria</taxon>
        <taxon>Bacillati</taxon>
        <taxon>Actinomycetota</taxon>
        <taxon>Actinomycetes</taxon>
        <taxon>Kitasatosporales</taxon>
        <taxon>Streptomycetaceae</taxon>
        <taxon>Streptomyces</taxon>
    </lineage>
</organism>
<dbReference type="RefSeq" id="WP_344352011.1">
    <property type="nucleotide sequence ID" value="NZ_BAAASM010000054.1"/>
</dbReference>
<dbReference type="SUPFAM" id="SSF46785">
    <property type="entry name" value="Winged helix' DNA-binding domain"/>
    <property type="match status" value="1"/>
</dbReference>
<dbReference type="PANTHER" id="PTHR33204">
    <property type="entry name" value="TRANSCRIPTIONAL REGULATOR, MARR FAMILY"/>
    <property type="match status" value="1"/>
</dbReference>
<sequence>MSRSSPRLAEAMQVEACPVTEVLDHVAGKWSIGILIAVAHGPIRFTEIERAIGGISRRMLTLNLRRLERDGLLVRTVYPTVPPRVEYDLTPMARELYTSLTGLVDWAERHRAAIARARVAYDAAEQRTADTV</sequence>
<proteinExistence type="predicted"/>
<protein>
    <submittedName>
        <fullName evidence="5">Winged helix-turn-helix transcriptional regulator</fullName>
    </submittedName>
</protein>
<keyword evidence="3" id="KW-0804">Transcription</keyword>
<accession>A0ABW0W7W5</accession>
<dbReference type="Proteomes" id="UP001596065">
    <property type="component" value="Unassembled WGS sequence"/>
</dbReference>
<comment type="caution">
    <text evidence="5">The sequence shown here is derived from an EMBL/GenBank/DDBJ whole genome shotgun (WGS) entry which is preliminary data.</text>
</comment>
<keyword evidence="6" id="KW-1185">Reference proteome</keyword>
<dbReference type="InterPro" id="IPR036388">
    <property type="entry name" value="WH-like_DNA-bd_sf"/>
</dbReference>
<keyword evidence="2" id="KW-0238">DNA-binding</keyword>
<feature type="domain" description="HTH hxlR-type" evidence="4">
    <location>
        <begin position="17"/>
        <end position="115"/>
    </location>
</feature>
<dbReference type="EMBL" id="JBHSOE010000002">
    <property type="protein sequence ID" value="MFC5654283.1"/>
    <property type="molecule type" value="Genomic_DNA"/>
</dbReference>